<keyword evidence="2" id="KW-1185">Reference proteome</keyword>
<comment type="caution">
    <text evidence="1">The sequence shown here is derived from an EMBL/GenBank/DDBJ whole genome shotgun (WGS) entry which is preliminary data.</text>
</comment>
<gene>
    <name evidence="1" type="ORF">BV25DRAFT_70479</name>
</gene>
<proteinExistence type="predicted"/>
<protein>
    <submittedName>
        <fullName evidence="1">Uncharacterized protein</fullName>
    </submittedName>
</protein>
<dbReference type="EMBL" id="MU277187">
    <property type="protein sequence ID" value="KAI0068977.1"/>
    <property type="molecule type" value="Genomic_DNA"/>
</dbReference>
<evidence type="ECO:0000313" key="2">
    <source>
        <dbReference type="Proteomes" id="UP000814140"/>
    </source>
</evidence>
<sequence>MHVRRRHLVLSCNVLSSATHAHFLTFPHPHHPRRALQTRLASPRSLLLAVLPPQKALVDTSVRQSLSRIPYQLISSLSHPSLRIPDAPTHDAADLVPLLPPVACAPAVIHFPLVFSASRRRLFASLTLAASFFHFPRTPCVRERHLQRAPRAPS</sequence>
<organism evidence="1 2">
    <name type="scientific">Artomyces pyxidatus</name>
    <dbReference type="NCBI Taxonomy" id="48021"/>
    <lineage>
        <taxon>Eukaryota</taxon>
        <taxon>Fungi</taxon>
        <taxon>Dikarya</taxon>
        <taxon>Basidiomycota</taxon>
        <taxon>Agaricomycotina</taxon>
        <taxon>Agaricomycetes</taxon>
        <taxon>Russulales</taxon>
        <taxon>Auriscalpiaceae</taxon>
        <taxon>Artomyces</taxon>
    </lineage>
</organism>
<dbReference type="Proteomes" id="UP000814140">
    <property type="component" value="Unassembled WGS sequence"/>
</dbReference>
<accession>A0ACB8TKJ5</accession>
<reference evidence="1" key="2">
    <citation type="journal article" date="2022" name="New Phytol.">
        <title>Evolutionary transition to the ectomycorrhizal habit in the genomes of a hyperdiverse lineage of mushroom-forming fungi.</title>
        <authorList>
            <person name="Looney B."/>
            <person name="Miyauchi S."/>
            <person name="Morin E."/>
            <person name="Drula E."/>
            <person name="Courty P.E."/>
            <person name="Kohler A."/>
            <person name="Kuo A."/>
            <person name="LaButti K."/>
            <person name="Pangilinan J."/>
            <person name="Lipzen A."/>
            <person name="Riley R."/>
            <person name="Andreopoulos W."/>
            <person name="He G."/>
            <person name="Johnson J."/>
            <person name="Nolan M."/>
            <person name="Tritt A."/>
            <person name="Barry K.W."/>
            <person name="Grigoriev I.V."/>
            <person name="Nagy L.G."/>
            <person name="Hibbett D."/>
            <person name="Henrissat B."/>
            <person name="Matheny P.B."/>
            <person name="Labbe J."/>
            <person name="Martin F.M."/>
        </authorList>
    </citation>
    <scope>NUCLEOTIDE SEQUENCE</scope>
    <source>
        <strain evidence="1">HHB10654</strain>
    </source>
</reference>
<evidence type="ECO:0000313" key="1">
    <source>
        <dbReference type="EMBL" id="KAI0068977.1"/>
    </source>
</evidence>
<name>A0ACB8TKJ5_9AGAM</name>
<reference evidence="1" key="1">
    <citation type="submission" date="2021-03" db="EMBL/GenBank/DDBJ databases">
        <authorList>
            <consortium name="DOE Joint Genome Institute"/>
            <person name="Ahrendt S."/>
            <person name="Looney B.P."/>
            <person name="Miyauchi S."/>
            <person name="Morin E."/>
            <person name="Drula E."/>
            <person name="Courty P.E."/>
            <person name="Chicoki N."/>
            <person name="Fauchery L."/>
            <person name="Kohler A."/>
            <person name="Kuo A."/>
            <person name="Labutti K."/>
            <person name="Pangilinan J."/>
            <person name="Lipzen A."/>
            <person name="Riley R."/>
            <person name="Andreopoulos W."/>
            <person name="He G."/>
            <person name="Johnson J."/>
            <person name="Barry K.W."/>
            <person name="Grigoriev I.V."/>
            <person name="Nagy L."/>
            <person name="Hibbett D."/>
            <person name="Henrissat B."/>
            <person name="Matheny P.B."/>
            <person name="Labbe J."/>
            <person name="Martin F."/>
        </authorList>
    </citation>
    <scope>NUCLEOTIDE SEQUENCE</scope>
    <source>
        <strain evidence="1">HHB10654</strain>
    </source>
</reference>